<keyword evidence="2" id="KW-1185">Reference proteome</keyword>
<evidence type="ECO:0000313" key="2">
    <source>
        <dbReference type="Proteomes" id="UP000298180"/>
    </source>
</evidence>
<protein>
    <submittedName>
        <fullName evidence="1">Uncharacterized protein</fullName>
    </submittedName>
</protein>
<dbReference type="EMBL" id="SMLM01000003">
    <property type="protein sequence ID" value="TFZ00664.1"/>
    <property type="molecule type" value="Genomic_DNA"/>
</dbReference>
<gene>
    <name evidence="1" type="ORF">EZ313_19630</name>
</gene>
<name>A0A4Z0BQE5_9BURK</name>
<evidence type="ECO:0000313" key="1">
    <source>
        <dbReference type="EMBL" id="TFZ00664.1"/>
    </source>
</evidence>
<organism evidence="1 2">
    <name type="scientific">Ramlibacter henchirensis</name>
    <dbReference type="NCBI Taxonomy" id="204072"/>
    <lineage>
        <taxon>Bacteria</taxon>
        <taxon>Pseudomonadati</taxon>
        <taxon>Pseudomonadota</taxon>
        <taxon>Betaproteobacteria</taxon>
        <taxon>Burkholderiales</taxon>
        <taxon>Comamonadaceae</taxon>
        <taxon>Ramlibacter</taxon>
    </lineage>
</organism>
<dbReference type="AlphaFoldDB" id="A0A4Z0BQE5"/>
<sequence length="227" mass="25151">MLHKLTGTKMIPLEREYEGWVVRGIQDYFEHRGQKVVIFAFSPLLEKDYPADEIMKLPAGYKGFGLQFKRPSSFATDSVRWAVDATQHKSIASGKSIFYALPTFANRDVYKEALQHCLFFHPTITSPWLGEPLEIFLDPKGNVTSLRLKQSKAAIGGGEELHGAGFALRWGAFIEIAERCHIGVKGSGFAADIAAHIARSKEARSESFQAGAAQPADSTLYLMAFKP</sequence>
<dbReference type="RefSeq" id="WP_135265002.1">
    <property type="nucleotide sequence ID" value="NZ_SMLM01000003.1"/>
</dbReference>
<dbReference type="OrthoDB" id="9862328at2"/>
<proteinExistence type="predicted"/>
<comment type="caution">
    <text evidence="1">The sequence shown here is derived from an EMBL/GenBank/DDBJ whole genome shotgun (WGS) entry which is preliminary data.</text>
</comment>
<dbReference type="Proteomes" id="UP000298180">
    <property type="component" value="Unassembled WGS sequence"/>
</dbReference>
<accession>A0A4Z0BQE5</accession>
<reference evidence="1 2" key="1">
    <citation type="submission" date="2019-03" db="EMBL/GenBank/DDBJ databases">
        <title>Ramlibacter henchirensis DSM 14656, whole genome shotgun sequence.</title>
        <authorList>
            <person name="Zhang X."/>
            <person name="Feng G."/>
            <person name="Zhu H."/>
        </authorList>
    </citation>
    <scope>NUCLEOTIDE SEQUENCE [LARGE SCALE GENOMIC DNA]</scope>
    <source>
        <strain evidence="1 2">DSM 14656</strain>
    </source>
</reference>